<dbReference type="Proteomes" id="UP000283523">
    <property type="component" value="Unassembled WGS sequence"/>
</dbReference>
<protein>
    <submittedName>
        <fullName evidence="1">Uncharacterized protein</fullName>
    </submittedName>
</protein>
<dbReference type="AlphaFoldDB" id="A0A418M3X6"/>
<dbReference type="EMBL" id="QXED01000006">
    <property type="protein sequence ID" value="RIV20364.1"/>
    <property type="molecule type" value="Genomic_DNA"/>
</dbReference>
<comment type="caution">
    <text evidence="1">The sequence shown here is derived from an EMBL/GenBank/DDBJ whole genome shotgun (WGS) entry which is preliminary data.</text>
</comment>
<evidence type="ECO:0000313" key="2">
    <source>
        <dbReference type="Proteomes" id="UP000283523"/>
    </source>
</evidence>
<accession>A0A418M3X6</accession>
<keyword evidence="2" id="KW-1185">Reference proteome</keyword>
<proteinExistence type="predicted"/>
<dbReference type="RefSeq" id="WP_119669531.1">
    <property type="nucleotide sequence ID" value="NZ_QXED01000006.1"/>
</dbReference>
<name>A0A418M3X6_9BACT</name>
<organism evidence="1 2">
    <name type="scientific">Fibrisoma montanum</name>
    <dbReference type="NCBI Taxonomy" id="2305895"/>
    <lineage>
        <taxon>Bacteria</taxon>
        <taxon>Pseudomonadati</taxon>
        <taxon>Bacteroidota</taxon>
        <taxon>Cytophagia</taxon>
        <taxon>Cytophagales</taxon>
        <taxon>Spirosomataceae</taxon>
        <taxon>Fibrisoma</taxon>
    </lineage>
</organism>
<gene>
    <name evidence="1" type="ORF">DYU11_20140</name>
</gene>
<sequence>MNYLSREIALKLYEAGIIIDKGPPSFSELWQLLPSGYDIDDTKWMLELTKDSIKNVTVIAYRSVDRPVALAALADASPVEAAGKMLVKLKEMDLL</sequence>
<evidence type="ECO:0000313" key="1">
    <source>
        <dbReference type="EMBL" id="RIV20364.1"/>
    </source>
</evidence>
<reference evidence="1 2" key="1">
    <citation type="submission" date="2018-08" db="EMBL/GenBank/DDBJ databases">
        <title>Fibrisoma montanum sp. nov., isolated from Danxia mountain soil.</title>
        <authorList>
            <person name="Huang Y."/>
        </authorList>
    </citation>
    <scope>NUCLEOTIDE SEQUENCE [LARGE SCALE GENOMIC DNA]</scope>
    <source>
        <strain evidence="1 2">HYT19</strain>
    </source>
</reference>